<feature type="domain" description="Peptidase C39-like" evidence="2">
    <location>
        <begin position="236"/>
        <end position="375"/>
    </location>
</feature>
<gene>
    <name evidence="3" type="ORF">TAE01_10690</name>
</gene>
<evidence type="ECO:0000256" key="1">
    <source>
        <dbReference type="SAM" id="MobiDB-lite"/>
    </source>
</evidence>
<name>A0A512CYG4_9MICO</name>
<dbReference type="Proteomes" id="UP000321534">
    <property type="component" value="Unassembled WGS sequence"/>
</dbReference>
<dbReference type="AlphaFoldDB" id="A0A512CYG4"/>
<sequence length="426" mass="46092">MPSARSGATAPSRGEPSRGGSSGGGSSLGPGRTAYAGGWHARRVTERHAILTVWESGFDWSPGADVDHTDVHVEGAVAVTFASRVWESPVVELPFAATELIPSWNARTPAGTWLLVEGRVGEEDVWGPWFTFARWAEDDPTGESPVTRTTVRDQHLESGRVETDTWLAAPGHGVERWQLRLTALALPCDEIVWPTVTLVAGAASRFDIRPDEPTSVRGVGRGSEVAVPPHSQRLHVDTFPEWDNGGQSWCSPTSTTMLLEHWGRGPEPDEVAWVGHAVDPEVVHAVRRVFDRAYGGAGNWAFNTAYAGSRGLRAYVTRLRDLGEAEAFVAAGVPLVVSVTFREDELDGAGYATSGHLLTIVGFTAEGDVVSNDPNSHRIASNDEVRTVYAREQFERVWLGSDGGLAYVMHPRDVALPAPPSEPNWV</sequence>
<evidence type="ECO:0000259" key="2">
    <source>
        <dbReference type="Pfam" id="PF13529"/>
    </source>
</evidence>
<evidence type="ECO:0000313" key="4">
    <source>
        <dbReference type="Proteomes" id="UP000321534"/>
    </source>
</evidence>
<proteinExistence type="predicted"/>
<protein>
    <submittedName>
        <fullName evidence="3">Membrane protein</fullName>
    </submittedName>
</protein>
<reference evidence="3 4" key="1">
    <citation type="submission" date="2019-07" db="EMBL/GenBank/DDBJ databases">
        <title>Whole genome shotgun sequence of Terrabacter aerolatus NBRC 106305.</title>
        <authorList>
            <person name="Hosoyama A."/>
            <person name="Uohara A."/>
            <person name="Ohji S."/>
            <person name="Ichikawa N."/>
        </authorList>
    </citation>
    <scope>NUCLEOTIDE SEQUENCE [LARGE SCALE GENOMIC DNA]</scope>
    <source>
        <strain evidence="3 4">NBRC 106305</strain>
    </source>
</reference>
<keyword evidence="4" id="KW-1185">Reference proteome</keyword>
<feature type="region of interest" description="Disordered" evidence="1">
    <location>
        <begin position="1"/>
        <end position="32"/>
    </location>
</feature>
<dbReference type="InterPro" id="IPR039564">
    <property type="entry name" value="Peptidase_C39-like"/>
</dbReference>
<dbReference type="Pfam" id="PF13529">
    <property type="entry name" value="Peptidase_C39_2"/>
    <property type="match status" value="1"/>
</dbReference>
<accession>A0A512CYG4</accession>
<dbReference type="EMBL" id="BJYX01000004">
    <property type="protein sequence ID" value="GEO29259.1"/>
    <property type="molecule type" value="Genomic_DNA"/>
</dbReference>
<evidence type="ECO:0000313" key="3">
    <source>
        <dbReference type="EMBL" id="GEO29259.1"/>
    </source>
</evidence>
<dbReference type="Gene3D" id="3.90.70.10">
    <property type="entry name" value="Cysteine proteinases"/>
    <property type="match status" value="1"/>
</dbReference>
<organism evidence="3 4">
    <name type="scientific">Terrabacter aerolatus</name>
    <dbReference type="NCBI Taxonomy" id="422442"/>
    <lineage>
        <taxon>Bacteria</taxon>
        <taxon>Bacillati</taxon>
        <taxon>Actinomycetota</taxon>
        <taxon>Actinomycetes</taxon>
        <taxon>Micrococcales</taxon>
        <taxon>Intrasporangiaceae</taxon>
        <taxon>Terrabacter</taxon>
    </lineage>
</organism>
<comment type="caution">
    <text evidence="3">The sequence shown here is derived from an EMBL/GenBank/DDBJ whole genome shotgun (WGS) entry which is preliminary data.</text>
</comment>